<gene>
    <name evidence="8" type="ORF">GUITHDRAFT_164748</name>
</gene>
<evidence type="ECO:0000256" key="2">
    <source>
        <dbReference type="ARBA" id="ARBA00009480"/>
    </source>
</evidence>
<dbReference type="GeneID" id="17296985"/>
<dbReference type="GO" id="GO:0005886">
    <property type="term" value="C:plasma membrane"/>
    <property type="evidence" value="ECO:0007669"/>
    <property type="project" value="TreeGrafter"/>
</dbReference>
<dbReference type="GO" id="GO:0005484">
    <property type="term" value="F:SNAP receptor activity"/>
    <property type="evidence" value="ECO:0007669"/>
    <property type="project" value="InterPro"/>
</dbReference>
<name>L1IWN3_GUITC</name>
<dbReference type="PANTHER" id="PTHR19305">
    <property type="entry name" value="SYNAPTOSOMAL ASSOCIATED PROTEIN"/>
    <property type="match status" value="1"/>
</dbReference>
<evidence type="ECO:0000256" key="4">
    <source>
        <dbReference type="ARBA" id="ARBA00023136"/>
    </source>
</evidence>
<dbReference type="PANTHER" id="PTHR19305:SF9">
    <property type="entry name" value="SYNAPTOSOMAL-ASSOCIATED PROTEIN 29"/>
    <property type="match status" value="1"/>
</dbReference>
<feature type="compositionally biased region" description="Basic and acidic residues" evidence="6">
    <location>
        <begin position="12"/>
        <end position="23"/>
    </location>
</feature>
<feature type="region of interest" description="Disordered" evidence="6">
    <location>
        <begin position="1"/>
        <end position="23"/>
    </location>
</feature>
<dbReference type="HOGENOM" id="CLU_1221665_0_0_1"/>
<dbReference type="CDD" id="cd15861">
    <property type="entry name" value="SNARE_SNAP25N_23N_29N_SEC9N"/>
    <property type="match status" value="1"/>
</dbReference>
<feature type="region of interest" description="Disordered" evidence="6">
    <location>
        <begin position="106"/>
        <end position="141"/>
    </location>
</feature>
<reference evidence="8 10" key="1">
    <citation type="journal article" date="2012" name="Nature">
        <title>Algal genomes reveal evolutionary mosaicism and the fate of nucleomorphs.</title>
        <authorList>
            <consortium name="DOE Joint Genome Institute"/>
            <person name="Curtis B.A."/>
            <person name="Tanifuji G."/>
            <person name="Burki F."/>
            <person name="Gruber A."/>
            <person name="Irimia M."/>
            <person name="Maruyama S."/>
            <person name="Arias M.C."/>
            <person name="Ball S.G."/>
            <person name="Gile G.H."/>
            <person name="Hirakawa Y."/>
            <person name="Hopkins J.F."/>
            <person name="Kuo A."/>
            <person name="Rensing S.A."/>
            <person name="Schmutz J."/>
            <person name="Symeonidi A."/>
            <person name="Elias M."/>
            <person name="Eveleigh R.J."/>
            <person name="Herman E.K."/>
            <person name="Klute M.J."/>
            <person name="Nakayama T."/>
            <person name="Obornik M."/>
            <person name="Reyes-Prieto A."/>
            <person name="Armbrust E.V."/>
            <person name="Aves S.J."/>
            <person name="Beiko R.G."/>
            <person name="Coutinho P."/>
            <person name="Dacks J.B."/>
            <person name="Durnford D.G."/>
            <person name="Fast N.M."/>
            <person name="Green B.R."/>
            <person name="Grisdale C.J."/>
            <person name="Hempel F."/>
            <person name="Henrissat B."/>
            <person name="Hoppner M.P."/>
            <person name="Ishida K."/>
            <person name="Kim E."/>
            <person name="Koreny L."/>
            <person name="Kroth P.G."/>
            <person name="Liu Y."/>
            <person name="Malik S.B."/>
            <person name="Maier U.G."/>
            <person name="McRose D."/>
            <person name="Mock T."/>
            <person name="Neilson J.A."/>
            <person name="Onodera N.T."/>
            <person name="Poole A.M."/>
            <person name="Pritham E.J."/>
            <person name="Richards T.A."/>
            <person name="Rocap G."/>
            <person name="Roy S.W."/>
            <person name="Sarai C."/>
            <person name="Schaack S."/>
            <person name="Shirato S."/>
            <person name="Slamovits C.H."/>
            <person name="Spencer D.F."/>
            <person name="Suzuki S."/>
            <person name="Worden A.Z."/>
            <person name="Zauner S."/>
            <person name="Barry K."/>
            <person name="Bell C."/>
            <person name="Bharti A.K."/>
            <person name="Crow J.A."/>
            <person name="Grimwood J."/>
            <person name="Kramer R."/>
            <person name="Lindquist E."/>
            <person name="Lucas S."/>
            <person name="Salamov A."/>
            <person name="McFadden G.I."/>
            <person name="Lane C.E."/>
            <person name="Keeling P.J."/>
            <person name="Gray M.W."/>
            <person name="Grigoriev I.V."/>
            <person name="Archibald J.M."/>
        </authorList>
    </citation>
    <scope>NUCLEOTIDE SEQUENCE</scope>
    <source>
        <strain evidence="8 10">CCMP2712</strain>
    </source>
</reference>
<comment type="subcellular location">
    <subcellularLocation>
        <location evidence="1">Membrane</location>
    </subcellularLocation>
</comment>
<comment type="similarity">
    <text evidence="2">Belongs to the SNAP-25 family.</text>
</comment>
<evidence type="ECO:0000313" key="10">
    <source>
        <dbReference type="Proteomes" id="UP000011087"/>
    </source>
</evidence>
<keyword evidence="3" id="KW-0813">Transport</keyword>
<dbReference type="SUPFAM" id="SSF58038">
    <property type="entry name" value="SNARE fusion complex"/>
    <property type="match status" value="2"/>
</dbReference>
<feature type="compositionally biased region" description="Basic and acidic residues" evidence="6">
    <location>
        <begin position="114"/>
        <end position="127"/>
    </location>
</feature>
<reference evidence="10" key="2">
    <citation type="submission" date="2012-11" db="EMBL/GenBank/DDBJ databases">
        <authorList>
            <person name="Kuo A."/>
            <person name="Curtis B.A."/>
            <person name="Tanifuji G."/>
            <person name="Burki F."/>
            <person name="Gruber A."/>
            <person name="Irimia M."/>
            <person name="Maruyama S."/>
            <person name="Arias M.C."/>
            <person name="Ball S.G."/>
            <person name="Gile G.H."/>
            <person name="Hirakawa Y."/>
            <person name="Hopkins J.F."/>
            <person name="Rensing S.A."/>
            <person name="Schmutz J."/>
            <person name="Symeonidi A."/>
            <person name="Elias M."/>
            <person name="Eveleigh R.J."/>
            <person name="Herman E.K."/>
            <person name="Klute M.J."/>
            <person name="Nakayama T."/>
            <person name="Obornik M."/>
            <person name="Reyes-Prieto A."/>
            <person name="Armbrust E.V."/>
            <person name="Aves S.J."/>
            <person name="Beiko R.G."/>
            <person name="Coutinho P."/>
            <person name="Dacks J.B."/>
            <person name="Durnford D.G."/>
            <person name="Fast N.M."/>
            <person name="Green B.R."/>
            <person name="Grisdale C."/>
            <person name="Hempe F."/>
            <person name="Henrissat B."/>
            <person name="Hoppner M.P."/>
            <person name="Ishida K.-I."/>
            <person name="Kim E."/>
            <person name="Koreny L."/>
            <person name="Kroth P.G."/>
            <person name="Liu Y."/>
            <person name="Malik S.-B."/>
            <person name="Maier U.G."/>
            <person name="McRose D."/>
            <person name="Mock T."/>
            <person name="Neilson J.A."/>
            <person name="Onodera N.T."/>
            <person name="Poole A.M."/>
            <person name="Pritham E.J."/>
            <person name="Richards T.A."/>
            <person name="Rocap G."/>
            <person name="Roy S.W."/>
            <person name="Sarai C."/>
            <person name="Schaack S."/>
            <person name="Shirato S."/>
            <person name="Slamovits C.H."/>
            <person name="Spencer D.F."/>
            <person name="Suzuki S."/>
            <person name="Worden A.Z."/>
            <person name="Zauner S."/>
            <person name="Barry K."/>
            <person name="Bell C."/>
            <person name="Bharti A.K."/>
            <person name="Crow J.A."/>
            <person name="Grimwood J."/>
            <person name="Kramer R."/>
            <person name="Lindquist E."/>
            <person name="Lucas S."/>
            <person name="Salamov A."/>
            <person name="McFadden G.I."/>
            <person name="Lane C.E."/>
            <person name="Keeling P.J."/>
            <person name="Gray M.W."/>
            <person name="Grigoriev I.V."/>
            <person name="Archibald J.M."/>
        </authorList>
    </citation>
    <scope>NUCLEOTIDE SEQUENCE</scope>
    <source>
        <strain evidence="10">CCMP2712</strain>
    </source>
</reference>
<dbReference type="AlphaFoldDB" id="L1IWN3"/>
<dbReference type="RefSeq" id="XP_005827230.1">
    <property type="nucleotide sequence ID" value="XM_005827173.1"/>
</dbReference>
<dbReference type="KEGG" id="gtt:GUITHDRAFT_164748"/>
<keyword evidence="5" id="KW-0175">Coiled coil</keyword>
<accession>L1IWN3</accession>
<dbReference type="eggNOG" id="KOG3065">
    <property type="taxonomic scope" value="Eukaryota"/>
</dbReference>
<sequence>MSGNNWGGGAGWDERNWDAVRQQEQKKQEILVKASQNSEKIRQMVRQTDQTRQVAGETLTVLDQQSEQLKRMHGEVDKIEANLNFADRTIRGMESIWGSFKNYMTKGNVKSSRPRAEAEAEKLDQNRSARQSGSTGRNLADSFNARANNQQKEYASDWKGKLQKLEDQQENDLDDLSRMVGELKAMGKDMGTTLDSQTKSIERLSDRTDAVDSRLAKSNIRVKKMLG</sequence>
<keyword evidence="10" id="KW-1185">Reference proteome</keyword>
<feature type="domain" description="T-SNARE coiled-coil homology" evidence="7">
    <location>
        <begin position="31"/>
        <end position="93"/>
    </location>
</feature>
<evidence type="ECO:0000256" key="3">
    <source>
        <dbReference type="ARBA" id="ARBA00022448"/>
    </source>
</evidence>
<dbReference type="PROSITE" id="PS50192">
    <property type="entry name" value="T_SNARE"/>
    <property type="match status" value="2"/>
</dbReference>
<evidence type="ECO:0000256" key="1">
    <source>
        <dbReference type="ARBA" id="ARBA00004370"/>
    </source>
</evidence>
<dbReference type="STRING" id="905079.L1IWN3"/>
<feature type="compositionally biased region" description="Gly residues" evidence="6">
    <location>
        <begin position="1"/>
        <end position="11"/>
    </location>
</feature>
<dbReference type="EMBL" id="JH993033">
    <property type="protein sequence ID" value="EKX40250.1"/>
    <property type="molecule type" value="Genomic_DNA"/>
</dbReference>
<dbReference type="GO" id="GO:0031201">
    <property type="term" value="C:SNARE complex"/>
    <property type="evidence" value="ECO:0007669"/>
    <property type="project" value="InterPro"/>
</dbReference>
<dbReference type="Gene3D" id="1.20.5.110">
    <property type="match status" value="2"/>
</dbReference>
<feature type="compositionally biased region" description="Polar residues" evidence="6">
    <location>
        <begin position="128"/>
        <end position="137"/>
    </location>
</feature>
<evidence type="ECO:0000313" key="9">
    <source>
        <dbReference type="EnsemblProtists" id="EKX40250"/>
    </source>
</evidence>
<protein>
    <submittedName>
        <fullName evidence="8">Qbc-snare</fullName>
    </submittedName>
</protein>
<dbReference type="OrthoDB" id="19261at2759"/>
<evidence type="ECO:0000256" key="6">
    <source>
        <dbReference type="SAM" id="MobiDB-lite"/>
    </source>
</evidence>
<evidence type="ECO:0000256" key="5">
    <source>
        <dbReference type="SAM" id="Coils"/>
    </source>
</evidence>
<dbReference type="EnsemblProtists" id="EKX40250">
    <property type="protein sequence ID" value="EKX40250"/>
    <property type="gene ID" value="GUITHDRAFT_164748"/>
</dbReference>
<evidence type="ECO:0000259" key="7">
    <source>
        <dbReference type="PROSITE" id="PS50192"/>
    </source>
</evidence>
<feature type="coiled-coil region" evidence="5">
    <location>
        <begin position="148"/>
        <end position="186"/>
    </location>
</feature>
<reference evidence="9" key="3">
    <citation type="submission" date="2016-03" db="UniProtKB">
        <authorList>
            <consortium name="EnsemblProtists"/>
        </authorList>
    </citation>
    <scope>IDENTIFICATION</scope>
</reference>
<dbReference type="PaxDb" id="55529-EKX40250"/>
<feature type="domain" description="T-SNARE coiled-coil homology" evidence="7">
    <location>
        <begin position="163"/>
        <end position="225"/>
    </location>
</feature>
<evidence type="ECO:0000313" key="8">
    <source>
        <dbReference type="EMBL" id="EKX40250.1"/>
    </source>
</evidence>
<dbReference type="OMA" id="WWKNINS"/>
<proteinExistence type="inferred from homology"/>
<dbReference type="Proteomes" id="UP000011087">
    <property type="component" value="Unassembled WGS sequence"/>
</dbReference>
<organism evidence="8">
    <name type="scientific">Guillardia theta (strain CCMP2712)</name>
    <name type="common">Cryptophyte</name>
    <dbReference type="NCBI Taxonomy" id="905079"/>
    <lineage>
        <taxon>Eukaryota</taxon>
        <taxon>Cryptophyceae</taxon>
        <taxon>Pyrenomonadales</taxon>
        <taxon>Geminigeraceae</taxon>
        <taxon>Guillardia</taxon>
    </lineage>
</organism>
<keyword evidence="4" id="KW-0472">Membrane</keyword>
<dbReference type="Pfam" id="PF12352">
    <property type="entry name" value="V-SNARE_C"/>
    <property type="match status" value="1"/>
</dbReference>
<dbReference type="InterPro" id="IPR044766">
    <property type="entry name" value="NPSN/SNAP25-like_N_SNARE"/>
</dbReference>
<dbReference type="InterPro" id="IPR000727">
    <property type="entry name" value="T_SNARE_dom"/>
</dbReference>
<dbReference type="SMART" id="SM00397">
    <property type="entry name" value="t_SNARE"/>
    <property type="match status" value="2"/>
</dbReference>